<accession>R4KJ36</accession>
<gene>
    <name evidence="2" type="ORF">Desgi_0961</name>
</gene>
<dbReference type="KEGG" id="dgi:Desgi_0961"/>
<evidence type="ECO:0000313" key="2">
    <source>
        <dbReference type="EMBL" id="AGL00505.1"/>
    </source>
</evidence>
<dbReference type="InterPro" id="IPR025647">
    <property type="entry name" value="YceG_bac"/>
</dbReference>
<dbReference type="HOGENOM" id="CLU_021403_0_0_9"/>
<proteinExistence type="predicted"/>
<dbReference type="eggNOG" id="COG0265">
    <property type="taxonomic scope" value="Bacteria"/>
</dbReference>
<sequence length="823" mass="96065">MVISVNQRIILKQSDDIYNDILLPLKERSQHKDKKSVYFYRIIGFNNQTEFTNKTTLLHQKLANLGNLYLYFIENIPIPFNEYLNKRINKTFSSLIWDTSVCHRSLNDTEGYVQADILCDIIESAELFPVPNAEIKVAFRIVLGEYLKKETSINTGMIKNFISKLLLWAHEYIPEFYKTKSPWNPKVIYYGDIKKHSVYFLILLSQIGCDVLYINPYSDLDYKKVDNSNRFSMLQEGKIKVKIKRSPITRIGKPKQPVNIEQLYRIVPTKGCSAVVKLKSSNDILKDIMVPLNKRSGYIGNPAPVLPVYFYRYIGINGTTKVAIDEYYNKLYQLDKSLKSRQNGFIRITDQLTMPENSEIATCRDKLEHARALLLYGTEKDFLINKVINAKILPTTNSQPLNNTIKTAFRDIMGLFDKMEPNSSISKLENFTLKIICWINKYFKFLYKEFDFKDNPKVLYYGDIKNHEVYLLIYLSKIGCDVLYVNSDIQKDDIFKQIDDKEEYTKLAQNELSKKLEKFPESERVVRKATVAYNASQEIQQFIYNGDVGLFKPWQFENSLTQPVTLRTTYDELIILWQEEARVRPEFRVVDNTVYVPNLFAKIKGTHEDLGRYWHDYRKLATYKNTHVINGVPFTEIRYNKRDLYASAFLINNSGLIDKERLYKSDFYKYGYLRTSLQEFIVDKIEELIKADIFINNNKELPLKILMTIMTMDEGILNLLEIFDYPGDVPKVVIYDGTKDVFSDEDAIIIAFLNLVGIDIVIFTPTNYNNIELKLKEELMDTHQLPSVQLDLIAPDITIKQADQNKLSSFLNNVSLKIRRKFR</sequence>
<dbReference type="AlphaFoldDB" id="R4KJ36"/>
<dbReference type="Pfam" id="PF14266">
    <property type="entry name" value="YceG_bac"/>
    <property type="match status" value="3"/>
</dbReference>
<feature type="domain" description="Putative component of 'biosynthetic module'" evidence="1">
    <location>
        <begin position="568"/>
        <end position="787"/>
    </location>
</feature>
<reference evidence="2 3" key="1">
    <citation type="submission" date="2012-01" db="EMBL/GenBank/DDBJ databases">
        <title>Complete sequence of Desulfotomaculum gibsoniae DSM 7213.</title>
        <authorList>
            <consortium name="US DOE Joint Genome Institute"/>
            <person name="Lucas S."/>
            <person name="Han J."/>
            <person name="Lapidus A."/>
            <person name="Cheng J.-F."/>
            <person name="Goodwin L."/>
            <person name="Pitluck S."/>
            <person name="Peters L."/>
            <person name="Ovchinnikova G."/>
            <person name="Teshima H."/>
            <person name="Detter J.C."/>
            <person name="Han C."/>
            <person name="Tapia R."/>
            <person name="Land M."/>
            <person name="Hauser L."/>
            <person name="Kyrpides N."/>
            <person name="Ivanova N."/>
            <person name="Pagani I."/>
            <person name="Parshina S."/>
            <person name="Plugge C."/>
            <person name="Muyzer G."/>
            <person name="Kuever J."/>
            <person name="Ivanova A."/>
            <person name="Nazina T."/>
            <person name="Klenk H.-P."/>
            <person name="Brambilla E."/>
            <person name="Spring S."/>
            <person name="Stams A.F."/>
            <person name="Woyke T."/>
        </authorList>
    </citation>
    <scope>NUCLEOTIDE SEQUENCE [LARGE SCALE GENOMIC DNA]</scope>
    <source>
        <strain evidence="2 3">DSM 7213</strain>
    </source>
</reference>
<dbReference type="EMBL" id="CP003273">
    <property type="protein sequence ID" value="AGL00505.1"/>
    <property type="molecule type" value="Genomic_DNA"/>
</dbReference>
<dbReference type="RefSeq" id="WP_006521160.1">
    <property type="nucleotide sequence ID" value="NC_021184.1"/>
</dbReference>
<organism evidence="2 3">
    <name type="scientific">Desulfoscipio gibsoniae DSM 7213</name>
    <dbReference type="NCBI Taxonomy" id="767817"/>
    <lineage>
        <taxon>Bacteria</taxon>
        <taxon>Bacillati</taxon>
        <taxon>Bacillota</taxon>
        <taxon>Clostridia</taxon>
        <taxon>Eubacteriales</taxon>
        <taxon>Desulfallaceae</taxon>
        <taxon>Desulfoscipio</taxon>
    </lineage>
</organism>
<dbReference type="Proteomes" id="UP000013520">
    <property type="component" value="Chromosome"/>
</dbReference>
<dbReference type="STRING" id="767817.Desgi_0961"/>
<protein>
    <recommendedName>
        <fullName evidence="1">Putative component of 'biosynthetic module' domain-containing protein</fullName>
    </recommendedName>
</protein>
<feature type="domain" description="Putative component of 'biosynthetic module'" evidence="1">
    <location>
        <begin position="13"/>
        <end position="245"/>
    </location>
</feature>
<evidence type="ECO:0000259" key="1">
    <source>
        <dbReference type="Pfam" id="PF14266"/>
    </source>
</evidence>
<evidence type="ECO:0000313" key="3">
    <source>
        <dbReference type="Proteomes" id="UP000013520"/>
    </source>
</evidence>
<name>R4KJ36_9FIRM</name>
<feature type="domain" description="Putative component of 'biosynthetic module'" evidence="1">
    <location>
        <begin position="279"/>
        <end position="544"/>
    </location>
</feature>
<keyword evidence="3" id="KW-1185">Reference proteome</keyword>